<dbReference type="InterPro" id="IPR001314">
    <property type="entry name" value="Peptidase_S1A"/>
</dbReference>
<dbReference type="FunFam" id="2.40.10.10:FF:000068">
    <property type="entry name" value="transmembrane protease serine 2"/>
    <property type="match status" value="1"/>
</dbReference>
<dbReference type="GO" id="GO:0006508">
    <property type="term" value="P:proteolysis"/>
    <property type="evidence" value="ECO:0007669"/>
    <property type="project" value="UniProtKB-KW"/>
</dbReference>
<feature type="domain" description="Peptidase S1" evidence="7">
    <location>
        <begin position="31"/>
        <end position="255"/>
    </location>
</feature>
<dbReference type="PANTHER" id="PTHR24276:SF98">
    <property type="entry name" value="FI18310P1-RELATED"/>
    <property type="match status" value="1"/>
</dbReference>
<evidence type="ECO:0000256" key="5">
    <source>
        <dbReference type="ARBA" id="ARBA00023157"/>
    </source>
</evidence>
<dbReference type="Proteomes" id="UP000410492">
    <property type="component" value="Unassembled WGS sequence"/>
</dbReference>
<evidence type="ECO:0000256" key="6">
    <source>
        <dbReference type="SAM" id="SignalP"/>
    </source>
</evidence>
<name>A0A653BXN3_CALMS</name>
<feature type="signal peptide" evidence="6">
    <location>
        <begin position="1"/>
        <end position="24"/>
    </location>
</feature>
<dbReference type="SUPFAM" id="SSF50494">
    <property type="entry name" value="Trypsin-like serine proteases"/>
    <property type="match status" value="1"/>
</dbReference>
<dbReference type="AlphaFoldDB" id="A0A653BXN3"/>
<dbReference type="InterPro" id="IPR009003">
    <property type="entry name" value="Peptidase_S1_PA"/>
</dbReference>
<dbReference type="Pfam" id="PF00089">
    <property type="entry name" value="Trypsin"/>
    <property type="match status" value="1"/>
</dbReference>
<dbReference type="EMBL" id="CAACVG010006532">
    <property type="protein sequence ID" value="VEN40398.1"/>
    <property type="molecule type" value="Genomic_DNA"/>
</dbReference>
<dbReference type="Gene3D" id="2.40.10.10">
    <property type="entry name" value="Trypsin-like serine proteases"/>
    <property type="match status" value="1"/>
</dbReference>
<gene>
    <name evidence="8" type="ORF">CALMAC_LOCUS4573</name>
</gene>
<dbReference type="PROSITE" id="PS50240">
    <property type="entry name" value="TRYPSIN_DOM"/>
    <property type="match status" value="1"/>
</dbReference>
<evidence type="ECO:0000313" key="8">
    <source>
        <dbReference type="EMBL" id="VEN40398.1"/>
    </source>
</evidence>
<evidence type="ECO:0000256" key="2">
    <source>
        <dbReference type="ARBA" id="ARBA00022670"/>
    </source>
</evidence>
<organism evidence="8 9">
    <name type="scientific">Callosobruchus maculatus</name>
    <name type="common">Southern cowpea weevil</name>
    <name type="synonym">Pulse bruchid</name>
    <dbReference type="NCBI Taxonomy" id="64391"/>
    <lineage>
        <taxon>Eukaryota</taxon>
        <taxon>Metazoa</taxon>
        <taxon>Ecdysozoa</taxon>
        <taxon>Arthropoda</taxon>
        <taxon>Hexapoda</taxon>
        <taxon>Insecta</taxon>
        <taxon>Pterygota</taxon>
        <taxon>Neoptera</taxon>
        <taxon>Endopterygota</taxon>
        <taxon>Coleoptera</taxon>
        <taxon>Polyphaga</taxon>
        <taxon>Cucujiformia</taxon>
        <taxon>Chrysomeloidea</taxon>
        <taxon>Chrysomelidae</taxon>
        <taxon>Bruchinae</taxon>
        <taxon>Bruchini</taxon>
        <taxon>Callosobruchus</taxon>
    </lineage>
</organism>
<keyword evidence="5" id="KW-1015">Disulfide bond</keyword>
<dbReference type="PROSITE" id="PS00134">
    <property type="entry name" value="TRYPSIN_HIS"/>
    <property type="match status" value="1"/>
</dbReference>
<dbReference type="SMART" id="SM00020">
    <property type="entry name" value="Tryp_SPc"/>
    <property type="match status" value="1"/>
</dbReference>
<feature type="chain" id="PRO_5024820743" description="Peptidase S1 domain-containing protein" evidence="6">
    <location>
        <begin position="25"/>
        <end position="257"/>
    </location>
</feature>
<dbReference type="PANTHER" id="PTHR24276">
    <property type="entry name" value="POLYSERASE-RELATED"/>
    <property type="match status" value="1"/>
</dbReference>
<evidence type="ECO:0000256" key="4">
    <source>
        <dbReference type="ARBA" id="ARBA00022825"/>
    </source>
</evidence>
<keyword evidence="9" id="KW-1185">Reference proteome</keyword>
<dbReference type="OrthoDB" id="6666512at2759"/>
<dbReference type="InterPro" id="IPR001254">
    <property type="entry name" value="Trypsin_dom"/>
</dbReference>
<protein>
    <recommendedName>
        <fullName evidence="7">Peptidase S1 domain-containing protein</fullName>
    </recommendedName>
</protein>
<evidence type="ECO:0000259" key="7">
    <source>
        <dbReference type="PROSITE" id="PS50240"/>
    </source>
</evidence>
<accession>A0A653BXN3</accession>
<evidence type="ECO:0000256" key="1">
    <source>
        <dbReference type="ARBA" id="ARBA00007664"/>
    </source>
</evidence>
<reference evidence="8 9" key="1">
    <citation type="submission" date="2019-01" db="EMBL/GenBank/DDBJ databases">
        <authorList>
            <person name="Sayadi A."/>
        </authorList>
    </citation>
    <scope>NUCLEOTIDE SEQUENCE [LARGE SCALE GENOMIC DNA]</scope>
</reference>
<dbReference type="InterPro" id="IPR050430">
    <property type="entry name" value="Peptidase_S1"/>
</dbReference>
<dbReference type="InterPro" id="IPR043504">
    <property type="entry name" value="Peptidase_S1_PA_chymotrypsin"/>
</dbReference>
<keyword evidence="3" id="KW-0378">Hydrolase</keyword>
<keyword evidence="4" id="KW-0720">Serine protease</keyword>
<evidence type="ECO:0000313" key="9">
    <source>
        <dbReference type="Proteomes" id="UP000410492"/>
    </source>
</evidence>
<dbReference type="PRINTS" id="PR00722">
    <property type="entry name" value="CHYMOTRYPSIN"/>
</dbReference>
<evidence type="ECO:0000256" key="3">
    <source>
        <dbReference type="ARBA" id="ARBA00022801"/>
    </source>
</evidence>
<dbReference type="GO" id="GO:0004252">
    <property type="term" value="F:serine-type endopeptidase activity"/>
    <property type="evidence" value="ECO:0007669"/>
    <property type="project" value="InterPro"/>
</dbReference>
<keyword evidence="6" id="KW-0732">Signal</keyword>
<proteinExistence type="inferred from homology"/>
<comment type="similarity">
    <text evidence="1">Belongs to the peptidase S1 family.</text>
</comment>
<sequence>MYMTNFLLPWLVLLCERSVHVSLAEVLTNRIVDGTDAAEGEFPYAVSLRHNSKHICGGTILSEKYILTAAHCVCSNDGPRDPQNYTIQYDMLKITEEDVNTVQVSEINCHDFDVEKLTYDSAVLELESPLPEGKWKPVKIAKDFTPSEGQKGTIIGWGRIFHMGPISKTLQKIEVEVYDDETCGKKFNKEHHICLGAPPLGGACNGDSGTALIVDGVQVGIASFITNICGTSNKRYPNVYSRVSSYYDWIHSVAIDL</sequence>
<dbReference type="CDD" id="cd00190">
    <property type="entry name" value="Tryp_SPc"/>
    <property type="match status" value="1"/>
</dbReference>
<keyword evidence="2" id="KW-0645">Protease</keyword>
<dbReference type="InterPro" id="IPR018114">
    <property type="entry name" value="TRYPSIN_HIS"/>
</dbReference>